<dbReference type="PANTHER" id="PTHR43752:SF2">
    <property type="entry name" value="BNR_ASP-BOX REPEAT FAMILY PROTEIN"/>
    <property type="match status" value="1"/>
</dbReference>
<dbReference type="PANTHER" id="PTHR43752">
    <property type="entry name" value="BNR/ASP-BOX REPEAT FAMILY PROTEIN"/>
    <property type="match status" value="1"/>
</dbReference>
<protein>
    <recommendedName>
        <fullName evidence="1">Sialidase domain-containing protein</fullName>
    </recommendedName>
</protein>
<dbReference type="EMBL" id="CP001681">
    <property type="protein sequence ID" value="ACU05775.1"/>
    <property type="molecule type" value="Genomic_DNA"/>
</dbReference>
<dbReference type="KEGG" id="phe:Phep_3584"/>
<reference evidence="2 3" key="1">
    <citation type="journal article" date="2009" name="Stand. Genomic Sci.">
        <title>Complete genome sequence of Pedobacter heparinus type strain (HIM 762-3).</title>
        <authorList>
            <person name="Han C."/>
            <person name="Spring S."/>
            <person name="Lapidus A."/>
            <person name="Del Rio T.G."/>
            <person name="Tice H."/>
            <person name="Copeland A."/>
            <person name="Cheng J.F."/>
            <person name="Lucas S."/>
            <person name="Chen F."/>
            <person name="Nolan M."/>
            <person name="Bruce D."/>
            <person name="Goodwin L."/>
            <person name="Pitluck S."/>
            <person name="Ivanova N."/>
            <person name="Mavromatis K."/>
            <person name="Mikhailova N."/>
            <person name="Pati A."/>
            <person name="Chen A."/>
            <person name="Palaniappan K."/>
            <person name="Land M."/>
            <person name="Hauser L."/>
            <person name="Chang Y.J."/>
            <person name="Jeffries C.C."/>
            <person name="Saunders E."/>
            <person name="Chertkov O."/>
            <person name="Brettin T."/>
            <person name="Goker M."/>
            <person name="Rohde M."/>
            <person name="Bristow J."/>
            <person name="Eisen J.A."/>
            <person name="Markowitz V."/>
            <person name="Hugenholtz P."/>
            <person name="Kyrpides N.C."/>
            <person name="Klenk H.P."/>
            <person name="Detter J.C."/>
        </authorList>
    </citation>
    <scope>NUCLEOTIDE SEQUENCE [LARGE SCALE GENOMIC DNA]</scope>
    <source>
        <strain evidence="3">ATCC 13125 / DSM 2366 / CIP 104194 / JCM 7457 / NBRC 12017 / NCIMB 9290 / NRRL B-14731 / HIM 762-3</strain>
    </source>
</reference>
<dbReference type="CDD" id="cd15482">
    <property type="entry name" value="Sialidase_non-viral"/>
    <property type="match status" value="1"/>
</dbReference>
<dbReference type="InterPro" id="IPR036278">
    <property type="entry name" value="Sialidase_sf"/>
</dbReference>
<evidence type="ECO:0000259" key="1">
    <source>
        <dbReference type="Pfam" id="PF13088"/>
    </source>
</evidence>
<evidence type="ECO:0000313" key="2">
    <source>
        <dbReference type="EMBL" id="ACU05775.1"/>
    </source>
</evidence>
<dbReference type="AlphaFoldDB" id="C6XTJ7"/>
<dbReference type="Pfam" id="PF13088">
    <property type="entry name" value="BNR_2"/>
    <property type="match status" value="1"/>
</dbReference>
<name>C6XTJ7_PEDHD</name>
<dbReference type="HOGENOM" id="CLU_480340_0_0_10"/>
<sequence>MKRISSTKIRLSFILLSIGLISFSIDRNYDSGIASLKDSFPEENSFGMRVRKVPKKAGSIHQPVIVAKGPGNEATILRTSQNEIKVFFVNRPGDANKLMSVSSADNGLSWTAARKEFDLPGQAYYANALLKDAEGNLHCIFHIFGEGKNGYRGRHLNLWYCHTLNNGKDWSEPTEIYHGYVGSIRGFIQLKNKRFLLVFAKAIPARSQKPSNNSTDYGLHDIGALYSDNMGKSWQSSENDLKIPIESTQTTRYGGVEPNIIELSDGKIWMLIRTNKGVTYQSFSTDSGTSWHQPEPTKFISSDSPAATLRLADNRIVMFWNSNQRWDNKRTYALGGRETLHAAISSDEGKTWKGFREVLTSPSTKQMEKGDRGTAYPSAIQSADGKIVLVSGQAEERAIVKFDPNWLEQTTQTDDFSENLAKWTFFNNDGLTSMGSAFSLSQKGLLIRKTDGTQDAVWNFPIATKGKLLINVISNPGNKGIILAITDNFSVSYDSLASKSAVIYHTIKPQDMPFMDKPFKIRLTWDMQKGKSWLYLNDHLITEKPFERNTYFGLNYLRLGIPGGNIQDHNGFLVRSVKMSPSW</sequence>
<evidence type="ECO:0000313" key="3">
    <source>
        <dbReference type="Proteomes" id="UP000000852"/>
    </source>
</evidence>
<dbReference type="OrthoDB" id="7294637at2"/>
<dbReference type="CAZy" id="GH33">
    <property type="family name" value="Glycoside Hydrolase Family 33"/>
</dbReference>
<keyword evidence="3" id="KW-1185">Reference proteome</keyword>
<dbReference type="STRING" id="485917.Phep_3584"/>
<dbReference type="Gene3D" id="2.120.10.10">
    <property type="match status" value="1"/>
</dbReference>
<proteinExistence type="predicted"/>
<dbReference type="RefSeq" id="WP_015809384.1">
    <property type="nucleotide sequence ID" value="NC_013061.1"/>
</dbReference>
<feature type="domain" description="Sialidase" evidence="1">
    <location>
        <begin position="128"/>
        <end position="387"/>
    </location>
</feature>
<dbReference type="eggNOG" id="COG4409">
    <property type="taxonomic scope" value="Bacteria"/>
</dbReference>
<organism evidence="2 3">
    <name type="scientific">Pedobacter heparinus (strain ATCC 13125 / DSM 2366 / CIP 104194 / JCM 7457 / NBRC 12017 / NCIMB 9290 / NRRL B-14731 / HIM 762-3)</name>
    <dbReference type="NCBI Taxonomy" id="485917"/>
    <lineage>
        <taxon>Bacteria</taxon>
        <taxon>Pseudomonadati</taxon>
        <taxon>Bacteroidota</taxon>
        <taxon>Sphingobacteriia</taxon>
        <taxon>Sphingobacteriales</taxon>
        <taxon>Sphingobacteriaceae</taxon>
        <taxon>Pedobacter</taxon>
    </lineage>
</organism>
<dbReference type="InterPro" id="IPR011040">
    <property type="entry name" value="Sialidase"/>
</dbReference>
<gene>
    <name evidence="2" type="ordered locus">Phep_3584</name>
</gene>
<dbReference type="SUPFAM" id="SSF50939">
    <property type="entry name" value="Sialidases"/>
    <property type="match status" value="1"/>
</dbReference>
<accession>C6XTJ7</accession>
<dbReference type="Proteomes" id="UP000000852">
    <property type="component" value="Chromosome"/>
</dbReference>